<dbReference type="SUPFAM" id="SSF48726">
    <property type="entry name" value="Immunoglobulin"/>
    <property type="match status" value="2"/>
</dbReference>
<dbReference type="SUPFAM" id="SSF49265">
    <property type="entry name" value="Fibronectin type III"/>
    <property type="match status" value="1"/>
</dbReference>
<feature type="domain" description="Fibronectin type-III" evidence="4">
    <location>
        <begin position="197"/>
        <end position="298"/>
    </location>
</feature>
<dbReference type="Gene3D" id="2.60.40.10">
    <property type="entry name" value="Immunoglobulins"/>
    <property type="match status" value="3"/>
</dbReference>
<keyword evidence="2" id="KW-1133">Transmembrane helix</keyword>
<dbReference type="InterPro" id="IPR007110">
    <property type="entry name" value="Ig-like_dom"/>
</dbReference>
<evidence type="ECO:0000313" key="5">
    <source>
        <dbReference type="EMBL" id="WAR05143.1"/>
    </source>
</evidence>
<dbReference type="InterPro" id="IPR050964">
    <property type="entry name" value="Striated_Muscle_Regulatory"/>
</dbReference>
<dbReference type="InterPro" id="IPR036116">
    <property type="entry name" value="FN3_sf"/>
</dbReference>
<dbReference type="InterPro" id="IPR003961">
    <property type="entry name" value="FN3_dom"/>
</dbReference>
<dbReference type="Pfam" id="PF13927">
    <property type="entry name" value="Ig_3"/>
    <property type="match status" value="1"/>
</dbReference>
<dbReference type="PROSITE" id="PS50853">
    <property type="entry name" value="FN3"/>
    <property type="match status" value="1"/>
</dbReference>
<evidence type="ECO:0000259" key="4">
    <source>
        <dbReference type="PROSITE" id="PS50853"/>
    </source>
</evidence>
<dbReference type="PANTHER" id="PTHR13817">
    <property type="entry name" value="TITIN"/>
    <property type="match status" value="1"/>
</dbReference>
<reference evidence="5" key="1">
    <citation type="submission" date="2022-11" db="EMBL/GenBank/DDBJ databases">
        <title>Centuries of genome instability and evolution in soft-shell clam transmissible cancer (bioRxiv).</title>
        <authorList>
            <person name="Hart S.F.M."/>
            <person name="Yonemitsu M.A."/>
            <person name="Giersch R.M."/>
            <person name="Beal B.F."/>
            <person name="Arriagada G."/>
            <person name="Davis B.W."/>
            <person name="Ostrander E.A."/>
            <person name="Goff S.P."/>
            <person name="Metzger M.J."/>
        </authorList>
    </citation>
    <scope>NUCLEOTIDE SEQUENCE</scope>
    <source>
        <strain evidence="5">MELC-2E11</strain>
        <tissue evidence="5">Siphon/mantle</tissue>
    </source>
</reference>
<dbReference type="Pfam" id="PF00041">
    <property type="entry name" value="fn3"/>
    <property type="match status" value="1"/>
</dbReference>
<feature type="domain" description="Ig-like" evidence="3">
    <location>
        <begin position="2"/>
        <end position="92"/>
    </location>
</feature>
<dbReference type="SMART" id="SM00060">
    <property type="entry name" value="FN3"/>
    <property type="match status" value="1"/>
</dbReference>
<name>A0ABY7E559_MYAAR</name>
<keyword evidence="2" id="KW-0812">Transmembrane</keyword>
<accession>A0ABY7E559</accession>
<dbReference type="InterPro" id="IPR013783">
    <property type="entry name" value="Ig-like_fold"/>
</dbReference>
<organism evidence="5 6">
    <name type="scientific">Mya arenaria</name>
    <name type="common">Soft-shell clam</name>
    <dbReference type="NCBI Taxonomy" id="6604"/>
    <lineage>
        <taxon>Eukaryota</taxon>
        <taxon>Metazoa</taxon>
        <taxon>Spiralia</taxon>
        <taxon>Lophotrochozoa</taxon>
        <taxon>Mollusca</taxon>
        <taxon>Bivalvia</taxon>
        <taxon>Autobranchia</taxon>
        <taxon>Heteroconchia</taxon>
        <taxon>Euheterodonta</taxon>
        <taxon>Imparidentia</taxon>
        <taxon>Neoheterodontei</taxon>
        <taxon>Myida</taxon>
        <taxon>Myoidea</taxon>
        <taxon>Myidae</taxon>
        <taxon>Mya</taxon>
    </lineage>
</organism>
<gene>
    <name evidence="5" type="ORF">MAR_020512</name>
</gene>
<dbReference type="CDD" id="cd00063">
    <property type="entry name" value="FN3"/>
    <property type="match status" value="1"/>
</dbReference>
<feature type="non-terminal residue" evidence="5">
    <location>
        <position position="1"/>
    </location>
</feature>
<dbReference type="PANTHER" id="PTHR13817:SF171">
    <property type="entry name" value="STRETCHIN-MLCK, ISOFORM U"/>
    <property type="match status" value="1"/>
</dbReference>
<protein>
    <submittedName>
        <fullName evidence="5">Uncharacterized protein</fullName>
    </submittedName>
</protein>
<feature type="transmembrane region" description="Helical" evidence="2">
    <location>
        <begin position="304"/>
        <end position="328"/>
    </location>
</feature>
<keyword evidence="1" id="KW-0677">Repeat</keyword>
<dbReference type="PROSITE" id="PS50835">
    <property type="entry name" value="IG_LIKE"/>
    <property type="match status" value="1"/>
</dbReference>
<keyword evidence="2" id="KW-0472">Membrane</keyword>
<sequence>KSSVTDFHVTRNIHEANITQTEKNSTTLSCTVDSNPPSTMKIKKDGELRKSVDYSKQLDYTITNLSCTDAGLYTCDASNKFNFDKPSAKDLHMRPPGQDIKLNFTARLHNNVTLQYNVVAYPVPIASQFVWKRCLRRNMCIQLSNITAKYEITTMDLSSNLTIVDADINDFGAYSISIKNGIGEELVEDMFLQSVVPPDTPSWFMVISNTVTSSSAVLSWIPGPNNGSPQTFHISYRVLDNLADWLDVSVQHNGETEMNVTLISLETGRSYFVKCYALNLAGESAKETLTFSTLTEIAYDKPQIAAIAGGVTAGVITMVLIVVVFCVLRNQYSCAFKVTRKEGVGNEG</sequence>
<dbReference type="InterPro" id="IPR036179">
    <property type="entry name" value="Ig-like_dom_sf"/>
</dbReference>
<proteinExistence type="predicted"/>
<evidence type="ECO:0000256" key="2">
    <source>
        <dbReference type="SAM" id="Phobius"/>
    </source>
</evidence>
<dbReference type="EMBL" id="CP111016">
    <property type="protein sequence ID" value="WAR05143.1"/>
    <property type="molecule type" value="Genomic_DNA"/>
</dbReference>
<evidence type="ECO:0000313" key="6">
    <source>
        <dbReference type="Proteomes" id="UP001164746"/>
    </source>
</evidence>
<evidence type="ECO:0000256" key="1">
    <source>
        <dbReference type="ARBA" id="ARBA00022737"/>
    </source>
</evidence>
<dbReference type="CDD" id="cd00096">
    <property type="entry name" value="Ig"/>
    <property type="match status" value="1"/>
</dbReference>
<evidence type="ECO:0000259" key="3">
    <source>
        <dbReference type="PROSITE" id="PS50835"/>
    </source>
</evidence>
<keyword evidence="6" id="KW-1185">Reference proteome</keyword>
<dbReference type="Proteomes" id="UP001164746">
    <property type="component" value="Chromosome 5"/>
</dbReference>